<dbReference type="AlphaFoldDB" id="A0A4V6F146"/>
<evidence type="ECO:0000313" key="1">
    <source>
        <dbReference type="EMBL" id="TKZ17381.1"/>
    </source>
</evidence>
<dbReference type="RefSeq" id="WP_138017095.1">
    <property type="nucleotide sequence ID" value="NZ_SULI01000023.1"/>
</dbReference>
<name>A0A4V6F146_9RHOB</name>
<proteinExistence type="predicted"/>
<dbReference type="Proteomes" id="UP000306575">
    <property type="component" value="Unassembled WGS sequence"/>
</dbReference>
<organism evidence="1 2">
    <name type="scientific">Shimia litoralis</name>
    <dbReference type="NCBI Taxonomy" id="420403"/>
    <lineage>
        <taxon>Bacteria</taxon>
        <taxon>Pseudomonadati</taxon>
        <taxon>Pseudomonadota</taxon>
        <taxon>Alphaproteobacteria</taxon>
        <taxon>Rhodobacterales</taxon>
        <taxon>Roseobacteraceae</taxon>
    </lineage>
</organism>
<evidence type="ECO:0000313" key="2">
    <source>
        <dbReference type="Proteomes" id="UP000306575"/>
    </source>
</evidence>
<protein>
    <recommendedName>
        <fullName evidence="3">Glycosyltransferase family 2 protein</fullName>
    </recommendedName>
</protein>
<gene>
    <name evidence="1" type="ORF">FAP39_14465</name>
</gene>
<keyword evidence="2" id="KW-1185">Reference proteome</keyword>
<evidence type="ECO:0008006" key="3">
    <source>
        <dbReference type="Google" id="ProtNLM"/>
    </source>
</evidence>
<sequence length="317" mass="36228">MVWIIFGLLGLAGIGLWVHHVFEGERLIVDIWREWRLSRHPLKEWDARWQARAKKSDIIVSMTTIPSRIGMMDTALKSLLDQTLPPSQIFINVPLYSKREDCAYEVPPYLENLAGVTIRRCEDWGPATKLIPTLTEVAPDQAILVADDDRIYPRDLVETYERQLAKTPDVALTMAGWDVPDDLVDRPTTIWSNLMMLAPAPIRGSRLRTPREIDIIQGVMSYVMRPRFFDLHDMTDFQDTPRAGFLADDVRTSALCQVPKHVVPTKGLSFLPKRNYAEFKRTALANLNRGTGALEDRNNTIAIRHYASRWKCTSSDK</sequence>
<comment type="caution">
    <text evidence="1">The sequence shown here is derived from an EMBL/GenBank/DDBJ whole genome shotgun (WGS) entry which is preliminary data.</text>
</comment>
<reference evidence="1 2" key="1">
    <citation type="submission" date="2019-04" db="EMBL/GenBank/DDBJ databases">
        <title>Genome sequence of Pelagicola litoralis CL-ES2.</title>
        <authorList>
            <person name="Cao J."/>
        </authorList>
    </citation>
    <scope>NUCLEOTIDE SEQUENCE [LARGE SCALE GENOMIC DNA]</scope>
    <source>
        <strain evidence="1 2">CL-ES2</strain>
    </source>
</reference>
<accession>A0A4V6F146</accession>
<dbReference type="EMBL" id="SULI01000023">
    <property type="protein sequence ID" value="TKZ17381.1"/>
    <property type="molecule type" value="Genomic_DNA"/>
</dbReference>
<dbReference type="OrthoDB" id="5465469at2"/>